<proteinExistence type="predicted"/>
<organism evidence="1 2">
    <name type="scientific">Lindgomyces ingoldianus</name>
    <dbReference type="NCBI Taxonomy" id="673940"/>
    <lineage>
        <taxon>Eukaryota</taxon>
        <taxon>Fungi</taxon>
        <taxon>Dikarya</taxon>
        <taxon>Ascomycota</taxon>
        <taxon>Pezizomycotina</taxon>
        <taxon>Dothideomycetes</taxon>
        <taxon>Pleosporomycetidae</taxon>
        <taxon>Pleosporales</taxon>
        <taxon>Lindgomycetaceae</taxon>
        <taxon>Lindgomyces</taxon>
    </lineage>
</organism>
<sequence length="441" mass="50795">MASFEVALGNNPGQPSTKSPGTKEIATALQVKPTNPRPRKPNYAAIHSRSLPLEVHPLPAFIPHNPLSYLRIAITLLSHALFPPTSHPIIHKGFFSAESQSIHVTDPRSVRALWEQGFWGKGSLSRSEPRWLDQEKRSRGIVAVQTSEEATRLRREERRQFKLERAKKERETIEQQLREEGKLEAVEELEQVLMNGAATIPSNGTLGASNDTTNGATQIEDLEYLQLTPEEAFFLSYGLGTLQIHKNGYSLPSPYLFRLYCAYATFPISENAELYLHKFYQNELRSNGTHTSSGICPIAPDNPFLLKYAVYHHFRSLGWIVRPGIKFAIDYLLYLRGPVFSHAEYAIMIIPSYSHPYWSVSPERKAECKRREHRDWWWLHRLNRVQNQVLKTLVLVYVEVPPPWDEDCRGRGFEVDVGDVLKRYTVREFIVRRWIPNRNRD</sequence>
<keyword evidence="2" id="KW-1185">Reference proteome</keyword>
<protein>
    <submittedName>
        <fullName evidence="1">Uncharacterized protein</fullName>
    </submittedName>
</protein>
<reference evidence="1" key="1">
    <citation type="journal article" date="2020" name="Stud. Mycol.">
        <title>101 Dothideomycetes genomes: a test case for predicting lifestyles and emergence of pathogens.</title>
        <authorList>
            <person name="Haridas S."/>
            <person name="Albert R."/>
            <person name="Binder M."/>
            <person name="Bloem J."/>
            <person name="Labutti K."/>
            <person name="Salamov A."/>
            <person name="Andreopoulos B."/>
            <person name="Baker S."/>
            <person name="Barry K."/>
            <person name="Bills G."/>
            <person name="Bluhm B."/>
            <person name="Cannon C."/>
            <person name="Castanera R."/>
            <person name="Culley D."/>
            <person name="Daum C."/>
            <person name="Ezra D."/>
            <person name="Gonzalez J."/>
            <person name="Henrissat B."/>
            <person name="Kuo A."/>
            <person name="Liang C."/>
            <person name="Lipzen A."/>
            <person name="Lutzoni F."/>
            <person name="Magnuson J."/>
            <person name="Mondo S."/>
            <person name="Nolan M."/>
            <person name="Ohm R."/>
            <person name="Pangilinan J."/>
            <person name="Park H.-J."/>
            <person name="Ramirez L."/>
            <person name="Alfaro M."/>
            <person name="Sun H."/>
            <person name="Tritt A."/>
            <person name="Yoshinaga Y."/>
            <person name="Zwiers L.-H."/>
            <person name="Turgeon B."/>
            <person name="Goodwin S."/>
            <person name="Spatafora J."/>
            <person name="Crous P."/>
            <person name="Grigoriev I."/>
        </authorList>
    </citation>
    <scope>NUCLEOTIDE SEQUENCE</scope>
    <source>
        <strain evidence="1">ATCC 200398</strain>
    </source>
</reference>
<dbReference type="EMBL" id="MU003531">
    <property type="protein sequence ID" value="KAF2465167.1"/>
    <property type="molecule type" value="Genomic_DNA"/>
</dbReference>
<comment type="caution">
    <text evidence="1">The sequence shown here is derived from an EMBL/GenBank/DDBJ whole genome shotgun (WGS) entry which is preliminary data.</text>
</comment>
<evidence type="ECO:0000313" key="1">
    <source>
        <dbReference type="EMBL" id="KAF2465167.1"/>
    </source>
</evidence>
<accession>A0ACB6QE41</accession>
<dbReference type="Proteomes" id="UP000799755">
    <property type="component" value="Unassembled WGS sequence"/>
</dbReference>
<evidence type="ECO:0000313" key="2">
    <source>
        <dbReference type="Proteomes" id="UP000799755"/>
    </source>
</evidence>
<name>A0ACB6QE41_9PLEO</name>
<gene>
    <name evidence="1" type="ORF">BDR25DRAFT_240251</name>
</gene>